<dbReference type="RefSeq" id="WP_203584958.1">
    <property type="nucleotide sequence ID" value="NZ_JACOPV010000009.1"/>
</dbReference>
<comment type="caution">
    <text evidence="1">The sequence shown here is derived from an EMBL/GenBank/DDBJ whole genome shotgun (WGS) entry which is preliminary data.</text>
</comment>
<sequence length="67" mass="7676">MYEIEAARYKEFQGLWANGSFGQQRLGQAFYNHFKLHAMADQTGLNALYEANSDQANVMIAQLFSIR</sequence>
<keyword evidence="2" id="KW-1185">Reference proteome</keyword>
<dbReference type="Proteomes" id="UP000745663">
    <property type="component" value="Unassembled WGS sequence"/>
</dbReference>
<name>A0ABS2C037_9PSED</name>
<gene>
    <name evidence="1" type="ORF">H8F21_15890</name>
</gene>
<dbReference type="EMBL" id="JACOPV010000009">
    <property type="protein sequence ID" value="MBM5459050.1"/>
    <property type="molecule type" value="Genomic_DNA"/>
</dbReference>
<protein>
    <submittedName>
        <fullName evidence="1">Uncharacterized protein</fullName>
    </submittedName>
</protein>
<organism evidence="1 2">
    <name type="scientific">Pseudomonas arcuscaelestis</name>
    <dbReference type="NCBI Taxonomy" id="2710591"/>
    <lineage>
        <taxon>Bacteria</taxon>
        <taxon>Pseudomonadati</taxon>
        <taxon>Pseudomonadota</taxon>
        <taxon>Gammaproteobacteria</taxon>
        <taxon>Pseudomonadales</taxon>
        <taxon>Pseudomonadaceae</taxon>
        <taxon>Pseudomonas</taxon>
    </lineage>
</organism>
<accession>A0ABS2C037</accession>
<evidence type="ECO:0000313" key="2">
    <source>
        <dbReference type="Proteomes" id="UP000745663"/>
    </source>
</evidence>
<evidence type="ECO:0000313" key="1">
    <source>
        <dbReference type="EMBL" id="MBM5459050.1"/>
    </source>
</evidence>
<reference evidence="1 2" key="1">
    <citation type="submission" date="2020-08" db="EMBL/GenBank/DDBJ databases">
        <title>Description of novel Pseudomonas species.</title>
        <authorList>
            <person name="Duman M."/>
            <person name="Mulet M."/>
            <person name="Altun S."/>
            <person name="Saticioglu I.B."/>
            <person name="Lalucat J."/>
            <person name="Garcia-Valdes E."/>
        </authorList>
    </citation>
    <scope>NUCLEOTIDE SEQUENCE [LARGE SCALE GENOMIC DNA]</scope>
    <source>
        <strain evidence="1 2">P66</strain>
    </source>
</reference>
<proteinExistence type="predicted"/>